<feature type="region of interest" description="Disordered" evidence="1">
    <location>
        <begin position="84"/>
        <end position="146"/>
    </location>
</feature>
<evidence type="ECO:0000313" key="2">
    <source>
        <dbReference type="EMBL" id="RKU42463.1"/>
    </source>
</evidence>
<dbReference type="Gene3D" id="3.40.1190.20">
    <property type="match status" value="1"/>
</dbReference>
<gene>
    <name evidence="2" type="ORF">DL546_004234</name>
</gene>
<dbReference type="EMBL" id="QVQW01000056">
    <property type="protein sequence ID" value="RKU42463.1"/>
    <property type="molecule type" value="Genomic_DNA"/>
</dbReference>
<evidence type="ECO:0008006" key="4">
    <source>
        <dbReference type="Google" id="ProtNLM"/>
    </source>
</evidence>
<evidence type="ECO:0000256" key="1">
    <source>
        <dbReference type="SAM" id="MobiDB-lite"/>
    </source>
</evidence>
<keyword evidence="3" id="KW-1185">Reference proteome</keyword>
<dbReference type="STRING" id="177199.A0A420Y3L8"/>
<evidence type="ECO:0000313" key="3">
    <source>
        <dbReference type="Proteomes" id="UP000275385"/>
    </source>
</evidence>
<dbReference type="InterPro" id="IPR052562">
    <property type="entry name" value="Ketohexokinase-related"/>
</dbReference>
<reference evidence="2 3" key="1">
    <citation type="submission" date="2018-08" db="EMBL/GenBank/DDBJ databases">
        <title>Draft genome of the lignicolous fungus Coniochaeta pulveracea.</title>
        <authorList>
            <person name="Borstlap C.J."/>
            <person name="De Witt R.N."/>
            <person name="Botha A."/>
            <person name="Volschenk H."/>
        </authorList>
    </citation>
    <scope>NUCLEOTIDE SEQUENCE [LARGE SCALE GENOMIC DNA]</scope>
    <source>
        <strain evidence="2 3">CAB683</strain>
    </source>
</reference>
<organism evidence="2 3">
    <name type="scientific">Coniochaeta pulveracea</name>
    <dbReference type="NCBI Taxonomy" id="177199"/>
    <lineage>
        <taxon>Eukaryota</taxon>
        <taxon>Fungi</taxon>
        <taxon>Dikarya</taxon>
        <taxon>Ascomycota</taxon>
        <taxon>Pezizomycotina</taxon>
        <taxon>Sordariomycetes</taxon>
        <taxon>Sordariomycetidae</taxon>
        <taxon>Coniochaetales</taxon>
        <taxon>Coniochaetaceae</taxon>
        <taxon>Coniochaeta</taxon>
    </lineage>
</organism>
<dbReference type="SUPFAM" id="SSF53613">
    <property type="entry name" value="Ribokinase-like"/>
    <property type="match status" value="1"/>
</dbReference>
<accession>A0A420Y3L8</accession>
<dbReference type="OrthoDB" id="204058at2759"/>
<dbReference type="Proteomes" id="UP000275385">
    <property type="component" value="Unassembled WGS sequence"/>
</dbReference>
<proteinExistence type="predicted"/>
<feature type="compositionally biased region" description="Polar residues" evidence="1">
    <location>
        <begin position="128"/>
        <end position="146"/>
    </location>
</feature>
<dbReference type="AlphaFoldDB" id="A0A420Y3L8"/>
<name>A0A420Y3L8_9PEZI</name>
<dbReference type="PANTHER" id="PTHR42774:SF3">
    <property type="entry name" value="KETOHEXOKINASE"/>
    <property type="match status" value="1"/>
</dbReference>
<protein>
    <recommendedName>
        <fullName evidence="4">Carbohydrate kinase PfkB domain-containing protein</fullName>
    </recommendedName>
</protein>
<comment type="caution">
    <text evidence="2">The sequence shown here is derived from an EMBL/GenBank/DDBJ whole genome shotgun (WGS) entry which is preliminary data.</text>
</comment>
<dbReference type="InterPro" id="IPR029056">
    <property type="entry name" value="Ribokinase-like"/>
</dbReference>
<dbReference type="PANTHER" id="PTHR42774">
    <property type="entry name" value="PHOSPHOTRANSFERASE SYSTEM TRANSPORT PROTEIN"/>
    <property type="match status" value="1"/>
</dbReference>
<sequence>MAKEPALLPPSEVNDVDRVYGCYMTAVETVVMKVEAGIPSPSISPQETTNASIDGASQAHGKLVQPAEYSEQYTGRHIAPVISITAPSDDQPAGCAPDTARGRPRGRSRATRGASNSRSLSIAGAKSRPSSTKARGKSRSLSVNSRVSKLTLREPKVFKGRGDKTTSRVYLKEDGVRTMETSSQPLKHIILVGACYLDTILTVPHFPAEDTKLRATGLRVRRGGNCPNSAEVLQQLLRHSSTGEATLVRPHLVSILPAEDSPESARIRSSFGQDTLVDFSHCLYREGHAEPASCYIIQSQAAGTRTIVNHSDLPDMTVEEFKEIANHFGQASTATAGCEVDETLWHFEGRVPETTVECVRYLRRVLPNCRISVEVENPNRRGLRELAAEADIVFYSRIWAELTPLLHVGRTGSQCPVASRQAERAV</sequence>